<keyword evidence="3" id="KW-1185">Reference proteome</keyword>
<dbReference type="AlphaFoldDB" id="A0A9P0PLS1"/>
<evidence type="ECO:0000313" key="2">
    <source>
        <dbReference type="EMBL" id="CAH1990674.1"/>
    </source>
</evidence>
<keyword evidence="1" id="KW-1133">Transmembrane helix</keyword>
<reference evidence="2" key="1">
    <citation type="submission" date="2022-03" db="EMBL/GenBank/DDBJ databases">
        <authorList>
            <person name="Sayadi A."/>
        </authorList>
    </citation>
    <scope>NUCLEOTIDE SEQUENCE</scope>
</reference>
<sequence>MFKVLGRLAYSVLLIHFGFQTAMLAAGKNPTYFSNFMCIFNALSDIAITTAVAIPFTLFFEYPAIGLVTTLLQNKAGMTQKTNRIDVKP</sequence>
<dbReference type="PANTHER" id="PTHR11161">
    <property type="entry name" value="O-ACYLTRANSFERASE"/>
    <property type="match status" value="1"/>
</dbReference>
<evidence type="ECO:0000256" key="1">
    <source>
        <dbReference type="SAM" id="Phobius"/>
    </source>
</evidence>
<organism evidence="2 3">
    <name type="scientific">Acanthoscelides obtectus</name>
    <name type="common">Bean weevil</name>
    <name type="synonym">Bruchus obtectus</name>
    <dbReference type="NCBI Taxonomy" id="200917"/>
    <lineage>
        <taxon>Eukaryota</taxon>
        <taxon>Metazoa</taxon>
        <taxon>Ecdysozoa</taxon>
        <taxon>Arthropoda</taxon>
        <taxon>Hexapoda</taxon>
        <taxon>Insecta</taxon>
        <taxon>Pterygota</taxon>
        <taxon>Neoptera</taxon>
        <taxon>Endopterygota</taxon>
        <taxon>Coleoptera</taxon>
        <taxon>Polyphaga</taxon>
        <taxon>Cucujiformia</taxon>
        <taxon>Chrysomeloidea</taxon>
        <taxon>Chrysomelidae</taxon>
        <taxon>Bruchinae</taxon>
        <taxon>Bruchini</taxon>
        <taxon>Acanthoscelides</taxon>
    </lineage>
</organism>
<feature type="transmembrane region" description="Helical" evidence="1">
    <location>
        <begin position="7"/>
        <end position="26"/>
    </location>
</feature>
<dbReference type="EMBL" id="CAKOFQ010007095">
    <property type="protein sequence ID" value="CAH1990674.1"/>
    <property type="molecule type" value="Genomic_DNA"/>
</dbReference>
<dbReference type="PANTHER" id="PTHR11161:SF0">
    <property type="entry name" value="O-ACYLTRANSFERASE LIKE PROTEIN"/>
    <property type="match status" value="1"/>
</dbReference>
<dbReference type="InterPro" id="IPR052728">
    <property type="entry name" value="O2_lipid_transport_reg"/>
</dbReference>
<keyword evidence="1" id="KW-0472">Membrane</keyword>
<dbReference type="Proteomes" id="UP001152888">
    <property type="component" value="Unassembled WGS sequence"/>
</dbReference>
<evidence type="ECO:0000313" key="3">
    <source>
        <dbReference type="Proteomes" id="UP001152888"/>
    </source>
</evidence>
<keyword evidence="1" id="KW-0812">Transmembrane</keyword>
<gene>
    <name evidence="2" type="ORF">ACAOBT_LOCUS19808</name>
</gene>
<comment type="caution">
    <text evidence="2">The sequence shown here is derived from an EMBL/GenBank/DDBJ whole genome shotgun (WGS) entry which is preliminary data.</text>
</comment>
<accession>A0A9P0PLS1</accession>
<proteinExistence type="predicted"/>
<name>A0A9P0PLS1_ACAOB</name>
<feature type="transmembrane region" description="Helical" evidence="1">
    <location>
        <begin position="46"/>
        <end position="72"/>
    </location>
</feature>
<dbReference type="OrthoDB" id="118951at2759"/>
<protein>
    <submittedName>
        <fullName evidence="2">Uncharacterized protein</fullName>
    </submittedName>
</protein>